<proteinExistence type="predicted"/>
<reference evidence="2 3" key="2">
    <citation type="submission" date="2018-11" db="EMBL/GenBank/DDBJ databases">
        <authorList>
            <consortium name="Pathogen Informatics"/>
        </authorList>
    </citation>
    <scope>NUCLEOTIDE SEQUENCE [LARGE SCALE GENOMIC DNA]</scope>
    <source>
        <strain evidence="2 3">Costa Rica</strain>
    </source>
</reference>
<feature type="chain" id="PRO_5043130398" evidence="1">
    <location>
        <begin position="20"/>
        <end position="156"/>
    </location>
</feature>
<protein>
    <submittedName>
        <fullName evidence="4">DUF148 domain-containing protein</fullName>
    </submittedName>
</protein>
<keyword evidence="1" id="KW-0732">Signal</keyword>
<dbReference type="Proteomes" id="UP000267027">
    <property type="component" value="Unassembled WGS sequence"/>
</dbReference>
<accession>A0A0R3PXA5</accession>
<evidence type="ECO:0000256" key="1">
    <source>
        <dbReference type="SAM" id="SignalP"/>
    </source>
</evidence>
<dbReference type="WBParaSite" id="ACOC_0001088601-mRNA-1">
    <property type="protein sequence ID" value="ACOC_0001088601-mRNA-1"/>
    <property type="gene ID" value="ACOC_0001088601"/>
</dbReference>
<gene>
    <name evidence="2" type="ORF">ACOC_LOCUS10887</name>
</gene>
<feature type="signal peptide" evidence="1">
    <location>
        <begin position="1"/>
        <end position="19"/>
    </location>
</feature>
<reference evidence="4" key="1">
    <citation type="submission" date="2017-02" db="UniProtKB">
        <authorList>
            <consortium name="WormBaseParasite"/>
        </authorList>
    </citation>
    <scope>IDENTIFICATION</scope>
</reference>
<evidence type="ECO:0000313" key="4">
    <source>
        <dbReference type="WBParaSite" id="ACOC_0001088601-mRNA-1"/>
    </source>
</evidence>
<name>A0A0R3PXA5_ANGCS</name>
<organism evidence="4">
    <name type="scientific">Angiostrongylus costaricensis</name>
    <name type="common">Nematode worm</name>
    <dbReference type="NCBI Taxonomy" id="334426"/>
    <lineage>
        <taxon>Eukaryota</taxon>
        <taxon>Metazoa</taxon>
        <taxon>Ecdysozoa</taxon>
        <taxon>Nematoda</taxon>
        <taxon>Chromadorea</taxon>
        <taxon>Rhabditida</taxon>
        <taxon>Rhabditina</taxon>
        <taxon>Rhabditomorpha</taxon>
        <taxon>Strongyloidea</taxon>
        <taxon>Metastrongylidae</taxon>
        <taxon>Angiostrongylus</taxon>
    </lineage>
</organism>
<dbReference type="EMBL" id="UYYA01004566">
    <property type="protein sequence ID" value="VDM62472.1"/>
    <property type="molecule type" value="Genomic_DNA"/>
</dbReference>
<evidence type="ECO:0000313" key="3">
    <source>
        <dbReference type="Proteomes" id="UP000267027"/>
    </source>
</evidence>
<dbReference type="AlphaFoldDB" id="A0A0R3PXA5"/>
<keyword evidence="3" id="KW-1185">Reference proteome</keyword>
<sequence>MRSSIFFHASLSSLIITSASLVLLERHEVKSENSKVIKRGLPPETLELIHLSGIARAAGNRELRSELAKQCSQAIKEDRKQRAAVMAEAAEVGKSIRKAHRSFANYKSKMIALRRPDGIVTASRKEWRKSFTIKTQNSSIPYHWFSVPKTGMLLRQ</sequence>
<evidence type="ECO:0000313" key="2">
    <source>
        <dbReference type="EMBL" id="VDM62472.1"/>
    </source>
</evidence>